<sequence>MVKQVGCVPDKETYDILIDGLCREGKFIEANRVLEEMLIKSYWPCVDTFNIVIRGLCSVSRQYESVMLLEEMINQDGHEYKCRTVHHDRIKQIINIFPFGSFQVWNSKVDAINFSVP</sequence>
<dbReference type="PROSITE" id="PS51375">
    <property type="entry name" value="PPR"/>
    <property type="match status" value="1"/>
</dbReference>
<name>A0A7J6ELP4_CANSA</name>
<feature type="repeat" description="PPR" evidence="3">
    <location>
        <begin position="10"/>
        <end position="44"/>
    </location>
</feature>
<keyword evidence="2" id="KW-0677">Repeat</keyword>
<dbReference type="NCBIfam" id="TIGR00756">
    <property type="entry name" value="PPR"/>
    <property type="match status" value="1"/>
</dbReference>
<evidence type="ECO:0000313" key="4">
    <source>
        <dbReference type="EMBL" id="KAF4359378.1"/>
    </source>
</evidence>
<reference evidence="6 7" key="1">
    <citation type="journal article" date="2020" name="bioRxiv">
        <title>Sequence and annotation of 42 cannabis genomes reveals extensive copy number variation in cannabinoid synthesis and pathogen resistance genes.</title>
        <authorList>
            <person name="Mckernan K.J."/>
            <person name="Helbert Y."/>
            <person name="Kane L.T."/>
            <person name="Ebling H."/>
            <person name="Zhang L."/>
            <person name="Liu B."/>
            <person name="Eaton Z."/>
            <person name="Mclaughlin S."/>
            <person name="Kingan S."/>
            <person name="Baybayan P."/>
            <person name="Concepcion G."/>
            <person name="Jordan M."/>
            <person name="Riva A."/>
            <person name="Barbazuk W."/>
            <person name="Harkins T."/>
        </authorList>
    </citation>
    <scope>NUCLEOTIDE SEQUENCE [LARGE SCALE GENOMIC DNA]</scope>
    <source>
        <strain evidence="6 7">cv. Jamaican Lion 4</strain>
        <strain evidence="4">Father</strain>
        <strain evidence="5">Mother</strain>
        <tissue evidence="4">Leaf</tissue>
    </source>
</reference>
<evidence type="ECO:0000256" key="2">
    <source>
        <dbReference type="ARBA" id="ARBA00022737"/>
    </source>
</evidence>
<organism evidence="4 7">
    <name type="scientific">Cannabis sativa</name>
    <name type="common">Hemp</name>
    <name type="synonym">Marijuana</name>
    <dbReference type="NCBI Taxonomy" id="3483"/>
    <lineage>
        <taxon>Eukaryota</taxon>
        <taxon>Viridiplantae</taxon>
        <taxon>Streptophyta</taxon>
        <taxon>Embryophyta</taxon>
        <taxon>Tracheophyta</taxon>
        <taxon>Spermatophyta</taxon>
        <taxon>Magnoliopsida</taxon>
        <taxon>eudicotyledons</taxon>
        <taxon>Gunneridae</taxon>
        <taxon>Pentapetalae</taxon>
        <taxon>rosids</taxon>
        <taxon>fabids</taxon>
        <taxon>Rosales</taxon>
        <taxon>Cannabaceae</taxon>
        <taxon>Cannabis</taxon>
    </lineage>
</organism>
<dbReference type="Gene3D" id="1.25.40.10">
    <property type="entry name" value="Tetratricopeptide repeat domain"/>
    <property type="match status" value="1"/>
</dbReference>
<proteinExistence type="inferred from homology"/>
<dbReference type="InterPro" id="IPR011990">
    <property type="entry name" value="TPR-like_helical_dom_sf"/>
</dbReference>
<dbReference type="PANTHER" id="PTHR47941">
    <property type="entry name" value="PENTATRICOPEPTIDE REPEAT-CONTAINING PROTEIN 3, MITOCHONDRIAL"/>
    <property type="match status" value="1"/>
</dbReference>
<dbReference type="Proteomes" id="UP000583929">
    <property type="component" value="Unassembled WGS sequence"/>
</dbReference>
<evidence type="ECO:0000256" key="3">
    <source>
        <dbReference type="PROSITE-ProRule" id="PRU00708"/>
    </source>
</evidence>
<evidence type="ECO:0000313" key="7">
    <source>
        <dbReference type="Proteomes" id="UP000583929"/>
    </source>
</evidence>
<evidence type="ECO:0000256" key="1">
    <source>
        <dbReference type="ARBA" id="ARBA00007626"/>
    </source>
</evidence>
<dbReference type="Proteomes" id="UP000525078">
    <property type="component" value="Unassembled WGS sequence"/>
</dbReference>
<evidence type="ECO:0008006" key="8">
    <source>
        <dbReference type="Google" id="ProtNLM"/>
    </source>
</evidence>
<dbReference type="Pfam" id="PF12854">
    <property type="entry name" value="PPR_1"/>
    <property type="match status" value="1"/>
</dbReference>
<evidence type="ECO:0000313" key="5">
    <source>
        <dbReference type="EMBL" id="KAF4389699.1"/>
    </source>
</evidence>
<gene>
    <name evidence="5" type="ORF">F8388_009832</name>
    <name evidence="4" type="ORF">G4B88_024045</name>
</gene>
<comment type="caution">
    <text evidence="4">The sequence shown here is derived from an EMBL/GenBank/DDBJ whole genome shotgun (WGS) entry which is preliminary data.</text>
</comment>
<dbReference type="AlphaFoldDB" id="A0A7J6ELP4"/>
<accession>A0A7J6ELP4</accession>
<dbReference type="EMBL" id="JAATIQ010000368">
    <property type="protein sequence ID" value="KAF4359378.1"/>
    <property type="molecule type" value="Genomic_DNA"/>
</dbReference>
<dbReference type="EMBL" id="JAATIP010000031">
    <property type="protein sequence ID" value="KAF4389699.1"/>
    <property type="molecule type" value="Genomic_DNA"/>
</dbReference>
<evidence type="ECO:0000313" key="6">
    <source>
        <dbReference type="Proteomes" id="UP000525078"/>
    </source>
</evidence>
<dbReference type="InterPro" id="IPR002885">
    <property type="entry name" value="PPR_rpt"/>
</dbReference>
<protein>
    <recommendedName>
        <fullName evidence="8">Pentatricopeptide repeat-containing protein</fullName>
    </recommendedName>
</protein>
<comment type="similarity">
    <text evidence="1">Belongs to the PPR family. P subfamily.</text>
</comment>
<keyword evidence="7" id="KW-1185">Reference proteome</keyword>
<dbReference type="Pfam" id="PF01535">
    <property type="entry name" value="PPR"/>
    <property type="match status" value="1"/>
</dbReference>